<dbReference type="InterPro" id="IPR010730">
    <property type="entry name" value="HET"/>
</dbReference>
<dbReference type="Pfam" id="PF06985">
    <property type="entry name" value="HET"/>
    <property type="match status" value="1"/>
</dbReference>
<feature type="domain" description="Heterokaryon incompatibility" evidence="1">
    <location>
        <begin position="35"/>
        <end position="129"/>
    </location>
</feature>
<dbReference type="PANTHER" id="PTHR24148:SF82">
    <property type="entry name" value="HETEROKARYON INCOMPATIBILITY DOMAIN-CONTAINING PROTEIN"/>
    <property type="match status" value="1"/>
</dbReference>
<protein>
    <recommendedName>
        <fullName evidence="1">Heterokaryon incompatibility domain-containing protein</fullName>
    </recommendedName>
</protein>
<evidence type="ECO:0000313" key="3">
    <source>
        <dbReference type="Proteomes" id="UP001211907"/>
    </source>
</evidence>
<gene>
    <name evidence="2" type="ORF">HK100_008362</name>
</gene>
<comment type="caution">
    <text evidence="2">The sequence shown here is derived from an EMBL/GenBank/DDBJ whole genome shotgun (WGS) entry which is preliminary data.</text>
</comment>
<sequence length="462" mass="50289">MQTIKLVVGIAPTATGTTVSLVAASVEAVSHAVLVSHVWSDAIGAGSVPDPDPVHLPLEAEAPSGCASVTHCDAATAFKLRRALRLAAAVGARGVWMDKVCIDQDDVADKSRHIHLMPRLYAACLACLVFGAAFEKCPAANSLHLDGPWLYRVWTLQEAVLPRVLYVNDISSDEFTSLTSWLDSTRANRDRFLASSCVACKSAVRISDFRTDISATSSSKPSADHLKVLGELRRRSCCIEQDKIAGALGMLPKLGPSLENANLYAYSLDQLYQHISAENVKNGDVSLVFARGPRNVSTTYGFQWATTPIDHFSGISGMQAFGLQPTIDNGLLTVSCIKVRFAYEKKKDDSLNNEFEWTFNVVARANLVSKDTVVKTRVLHSSRSLQNAYAIVPSSVSDDDDFSWVMIAGFRKRSSQWISGIFGVRAADTCVPTRHHIVAVGYLVSLTEPTELDEIHDTITFL</sequence>
<dbReference type="AlphaFoldDB" id="A0AAD5X6F6"/>
<evidence type="ECO:0000259" key="1">
    <source>
        <dbReference type="Pfam" id="PF06985"/>
    </source>
</evidence>
<keyword evidence="3" id="KW-1185">Reference proteome</keyword>
<dbReference type="PANTHER" id="PTHR24148">
    <property type="entry name" value="ANKYRIN REPEAT DOMAIN-CONTAINING PROTEIN 39 HOMOLOG-RELATED"/>
    <property type="match status" value="1"/>
</dbReference>
<accession>A0AAD5X6F6</accession>
<dbReference type="Proteomes" id="UP001211907">
    <property type="component" value="Unassembled WGS sequence"/>
</dbReference>
<name>A0AAD5X6F6_9FUNG</name>
<organism evidence="2 3">
    <name type="scientific">Physocladia obscura</name>
    <dbReference type="NCBI Taxonomy" id="109957"/>
    <lineage>
        <taxon>Eukaryota</taxon>
        <taxon>Fungi</taxon>
        <taxon>Fungi incertae sedis</taxon>
        <taxon>Chytridiomycota</taxon>
        <taxon>Chytridiomycota incertae sedis</taxon>
        <taxon>Chytridiomycetes</taxon>
        <taxon>Chytridiales</taxon>
        <taxon>Chytriomycetaceae</taxon>
        <taxon>Physocladia</taxon>
    </lineage>
</organism>
<evidence type="ECO:0000313" key="2">
    <source>
        <dbReference type="EMBL" id="KAJ3087431.1"/>
    </source>
</evidence>
<dbReference type="EMBL" id="JADGJH010004058">
    <property type="protein sequence ID" value="KAJ3087431.1"/>
    <property type="molecule type" value="Genomic_DNA"/>
</dbReference>
<reference evidence="2" key="1">
    <citation type="submission" date="2020-05" db="EMBL/GenBank/DDBJ databases">
        <title>Phylogenomic resolution of chytrid fungi.</title>
        <authorList>
            <person name="Stajich J.E."/>
            <person name="Amses K."/>
            <person name="Simmons R."/>
            <person name="Seto K."/>
            <person name="Myers J."/>
            <person name="Bonds A."/>
            <person name="Quandt C.A."/>
            <person name="Barry K."/>
            <person name="Liu P."/>
            <person name="Grigoriev I."/>
            <person name="Longcore J.E."/>
            <person name="James T.Y."/>
        </authorList>
    </citation>
    <scope>NUCLEOTIDE SEQUENCE</scope>
    <source>
        <strain evidence="2">JEL0513</strain>
    </source>
</reference>
<dbReference type="InterPro" id="IPR052895">
    <property type="entry name" value="HetReg/Transcr_Mod"/>
</dbReference>
<proteinExistence type="predicted"/>